<dbReference type="InterPro" id="IPR001810">
    <property type="entry name" value="F-box_dom"/>
</dbReference>
<dbReference type="Pfam" id="PF00646">
    <property type="entry name" value="F-box"/>
    <property type="match status" value="1"/>
</dbReference>
<dbReference type="AlphaFoldDB" id="A0AAV5TT44"/>
<reference evidence="2" key="1">
    <citation type="submission" date="2023-10" db="EMBL/GenBank/DDBJ databases">
        <title>Genome assembly of Pristionchus species.</title>
        <authorList>
            <person name="Yoshida K."/>
            <person name="Sommer R.J."/>
        </authorList>
    </citation>
    <scope>NUCLEOTIDE SEQUENCE</scope>
    <source>
        <strain evidence="2">RS0144</strain>
    </source>
</reference>
<comment type="caution">
    <text evidence="2">The sequence shown here is derived from an EMBL/GenBank/DDBJ whole genome shotgun (WGS) entry which is preliminary data.</text>
</comment>
<feature type="domain" description="F-box" evidence="1">
    <location>
        <begin position="35"/>
        <end position="74"/>
    </location>
</feature>
<dbReference type="SUPFAM" id="SSF81383">
    <property type="entry name" value="F-box domain"/>
    <property type="match status" value="1"/>
</dbReference>
<evidence type="ECO:0000313" key="2">
    <source>
        <dbReference type="EMBL" id="GMS97663.1"/>
    </source>
</evidence>
<sequence length="148" mass="17299">FQMSLSKLSPPLGKKRRIDSKKGDYVSYKFPFLALPNELKSHVFSFLPIKDRLRARVNKMLYAIESDSKYFVKKLLIREMSIADCDFNPADIFKHQIIWLFEEKSYSSDLFKKISQNAFIGSLDIRLSGSSQFHKEVCSMIKDFNLEE</sequence>
<feature type="non-terminal residue" evidence="2">
    <location>
        <position position="1"/>
    </location>
</feature>
<accession>A0AAV5TT44</accession>
<feature type="non-terminal residue" evidence="2">
    <location>
        <position position="148"/>
    </location>
</feature>
<gene>
    <name evidence="2" type="ORF">PENTCL1PPCAC_19838</name>
</gene>
<dbReference type="InterPro" id="IPR036047">
    <property type="entry name" value="F-box-like_dom_sf"/>
</dbReference>
<dbReference type="Proteomes" id="UP001432027">
    <property type="component" value="Unassembled WGS sequence"/>
</dbReference>
<dbReference type="EMBL" id="BTSX01000004">
    <property type="protein sequence ID" value="GMS97663.1"/>
    <property type="molecule type" value="Genomic_DNA"/>
</dbReference>
<keyword evidence="3" id="KW-1185">Reference proteome</keyword>
<dbReference type="SMART" id="SM00256">
    <property type="entry name" value="FBOX"/>
    <property type="match status" value="1"/>
</dbReference>
<name>A0AAV5TT44_9BILA</name>
<evidence type="ECO:0000313" key="3">
    <source>
        <dbReference type="Proteomes" id="UP001432027"/>
    </source>
</evidence>
<protein>
    <recommendedName>
        <fullName evidence="1">F-box domain-containing protein</fullName>
    </recommendedName>
</protein>
<dbReference type="CDD" id="cd09917">
    <property type="entry name" value="F-box_SF"/>
    <property type="match status" value="1"/>
</dbReference>
<proteinExistence type="predicted"/>
<evidence type="ECO:0000259" key="1">
    <source>
        <dbReference type="SMART" id="SM00256"/>
    </source>
</evidence>
<organism evidence="2 3">
    <name type="scientific">Pristionchus entomophagus</name>
    <dbReference type="NCBI Taxonomy" id="358040"/>
    <lineage>
        <taxon>Eukaryota</taxon>
        <taxon>Metazoa</taxon>
        <taxon>Ecdysozoa</taxon>
        <taxon>Nematoda</taxon>
        <taxon>Chromadorea</taxon>
        <taxon>Rhabditida</taxon>
        <taxon>Rhabditina</taxon>
        <taxon>Diplogasteromorpha</taxon>
        <taxon>Diplogasteroidea</taxon>
        <taxon>Neodiplogasteridae</taxon>
        <taxon>Pristionchus</taxon>
    </lineage>
</organism>